<evidence type="ECO:0000256" key="3">
    <source>
        <dbReference type="ARBA" id="ARBA00022448"/>
    </source>
</evidence>
<comment type="similarity">
    <text evidence="2 10">Belongs to the SecG family.</text>
</comment>
<evidence type="ECO:0000256" key="6">
    <source>
        <dbReference type="ARBA" id="ARBA00022927"/>
    </source>
</evidence>
<dbReference type="InterPro" id="IPR004692">
    <property type="entry name" value="SecG"/>
</dbReference>
<evidence type="ECO:0000256" key="8">
    <source>
        <dbReference type="ARBA" id="ARBA00023010"/>
    </source>
</evidence>
<dbReference type="PANTHER" id="PTHR34182">
    <property type="entry name" value="PROTEIN-EXPORT MEMBRANE PROTEIN SECG"/>
    <property type="match status" value="1"/>
</dbReference>
<keyword evidence="3 10" id="KW-0813">Transport</keyword>
<protein>
    <recommendedName>
        <fullName evidence="10">Protein-export membrane protein SecG</fullName>
    </recommendedName>
</protein>
<reference evidence="12" key="2">
    <citation type="submission" date="2021-04" db="EMBL/GenBank/DDBJ databases">
        <authorList>
            <person name="Gilroy R."/>
        </authorList>
    </citation>
    <scope>NUCLEOTIDE SEQUENCE</scope>
    <source>
        <strain evidence="12">B5-657</strain>
    </source>
</reference>
<evidence type="ECO:0000313" key="12">
    <source>
        <dbReference type="EMBL" id="MBU3804061.1"/>
    </source>
</evidence>
<dbReference type="PRINTS" id="PR01651">
    <property type="entry name" value="SECGEXPORT"/>
</dbReference>
<evidence type="ECO:0000256" key="5">
    <source>
        <dbReference type="ARBA" id="ARBA00022692"/>
    </source>
</evidence>
<name>A0A9E2NKW7_9FIRM</name>
<dbReference type="GO" id="GO:0005886">
    <property type="term" value="C:plasma membrane"/>
    <property type="evidence" value="ECO:0007669"/>
    <property type="project" value="UniProtKB-SubCell"/>
</dbReference>
<comment type="caution">
    <text evidence="12">The sequence shown here is derived from an EMBL/GenBank/DDBJ whole genome shotgun (WGS) entry which is preliminary data.</text>
</comment>
<organism evidence="12 13">
    <name type="scientific">Candidatus Cellulosilyticum pullistercoris</name>
    <dbReference type="NCBI Taxonomy" id="2838521"/>
    <lineage>
        <taxon>Bacteria</taxon>
        <taxon>Bacillati</taxon>
        <taxon>Bacillota</taxon>
        <taxon>Clostridia</taxon>
        <taxon>Lachnospirales</taxon>
        <taxon>Cellulosilyticaceae</taxon>
        <taxon>Cellulosilyticum</taxon>
    </lineage>
</organism>
<dbReference type="PANTHER" id="PTHR34182:SF1">
    <property type="entry name" value="PROTEIN-EXPORT MEMBRANE PROTEIN SECG"/>
    <property type="match status" value="1"/>
</dbReference>
<evidence type="ECO:0000256" key="2">
    <source>
        <dbReference type="ARBA" id="ARBA00008445"/>
    </source>
</evidence>
<keyword evidence="9 10" id="KW-0472">Membrane</keyword>
<dbReference type="GO" id="GO:0015450">
    <property type="term" value="F:protein-transporting ATPase activity"/>
    <property type="evidence" value="ECO:0007669"/>
    <property type="project" value="UniProtKB-UniRule"/>
</dbReference>
<feature type="transmembrane region" description="Helical" evidence="10">
    <location>
        <begin position="6"/>
        <end position="25"/>
    </location>
</feature>
<evidence type="ECO:0000256" key="4">
    <source>
        <dbReference type="ARBA" id="ARBA00022475"/>
    </source>
</evidence>
<evidence type="ECO:0000256" key="7">
    <source>
        <dbReference type="ARBA" id="ARBA00022989"/>
    </source>
</evidence>
<dbReference type="EMBL" id="JAHLFQ010000104">
    <property type="protein sequence ID" value="MBU3804061.1"/>
    <property type="molecule type" value="Genomic_DNA"/>
</dbReference>
<keyword evidence="4 10" id="KW-1003">Cell membrane</keyword>
<dbReference type="Proteomes" id="UP000824229">
    <property type="component" value="Unassembled WGS sequence"/>
</dbReference>
<feature type="region of interest" description="Disordered" evidence="11">
    <location>
        <begin position="82"/>
        <end position="142"/>
    </location>
</feature>
<evidence type="ECO:0000256" key="11">
    <source>
        <dbReference type="SAM" id="MobiDB-lite"/>
    </source>
</evidence>
<dbReference type="AlphaFoldDB" id="A0A9E2NKW7"/>
<feature type="compositionally biased region" description="Low complexity" evidence="11">
    <location>
        <begin position="104"/>
        <end position="121"/>
    </location>
</feature>
<feature type="transmembrane region" description="Helical" evidence="10">
    <location>
        <begin position="62"/>
        <end position="80"/>
    </location>
</feature>
<dbReference type="GO" id="GO:0065002">
    <property type="term" value="P:intracellular protein transmembrane transport"/>
    <property type="evidence" value="ECO:0007669"/>
    <property type="project" value="TreeGrafter"/>
</dbReference>
<dbReference type="NCBIfam" id="TIGR00810">
    <property type="entry name" value="secG"/>
    <property type="match status" value="1"/>
</dbReference>
<evidence type="ECO:0000256" key="9">
    <source>
        <dbReference type="ARBA" id="ARBA00023136"/>
    </source>
</evidence>
<keyword evidence="5 10" id="KW-0812">Transmembrane</keyword>
<feature type="compositionally biased region" description="Polar residues" evidence="11">
    <location>
        <begin position="125"/>
        <end position="142"/>
    </location>
</feature>
<dbReference type="GO" id="GO:0043952">
    <property type="term" value="P:protein transport by the Sec complex"/>
    <property type="evidence" value="ECO:0007669"/>
    <property type="project" value="TreeGrafter"/>
</dbReference>
<comment type="subcellular location">
    <subcellularLocation>
        <location evidence="1 10">Cell membrane</location>
        <topology evidence="1 10">Multi-pass membrane protein</topology>
    </subcellularLocation>
</comment>
<sequence length="142" mass="14678">MATLRILLIVIFLIAALAVTIIVLLQEGKSAGLGSIGGTSGGGDSYWDKNRKHSLEGKFEKWTKITACVFVLSAFVLMFIPNSNSSSTTNNGTGTEVVQPTESAPADEATNTTDNADTAAPSESPEATGTTESPAASETPAQ</sequence>
<feature type="compositionally biased region" description="Low complexity" evidence="11">
    <location>
        <begin position="82"/>
        <end position="95"/>
    </location>
</feature>
<dbReference type="Pfam" id="PF03840">
    <property type="entry name" value="SecG"/>
    <property type="match status" value="1"/>
</dbReference>
<gene>
    <name evidence="12" type="primary">secG</name>
    <name evidence="12" type="ORF">H9872_04810</name>
</gene>
<comment type="function">
    <text evidence="10">Involved in protein export. Participates in an early event of protein translocation.</text>
</comment>
<proteinExistence type="inferred from homology"/>
<keyword evidence="7 10" id="KW-1133">Transmembrane helix</keyword>
<evidence type="ECO:0000313" key="13">
    <source>
        <dbReference type="Proteomes" id="UP000824229"/>
    </source>
</evidence>
<keyword evidence="8 10" id="KW-0811">Translocation</keyword>
<evidence type="ECO:0000256" key="10">
    <source>
        <dbReference type="RuleBase" id="RU365087"/>
    </source>
</evidence>
<keyword evidence="6 10" id="KW-0653">Protein transport</keyword>
<reference evidence="12" key="1">
    <citation type="journal article" date="2021" name="PeerJ">
        <title>Extensive microbial diversity within the chicken gut microbiome revealed by metagenomics and culture.</title>
        <authorList>
            <person name="Gilroy R."/>
            <person name="Ravi A."/>
            <person name="Getino M."/>
            <person name="Pursley I."/>
            <person name="Horton D.L."/>
            <person name="Alikhan N.F."/>
            <person name="Baker D."/>
            <person name="Gharbi K."/>
            <person name="Hall N."/>
            <person name="Watson M."/>
            <person name="Adriaenssens E.M."/>
            <person name="Foster-Nyarko E."/>
            <person name="Jarju S."/>
            <person name="Secka A."/>
            <person name="Antonio M."/>
            <person name="Oren A."/>
            <person name="Chaudhuri R.R."/>
            <person name="La Ragione R."/>
            <person name="Hildebrand F."/>
            <person name="Pallen M.J."/>
        </authorList>
    </citation>
    <scope>NUCLEOTIDE SEQUENCE</scope>
    <source>
        <strain evidence="12">B5-657</strain>
    </source>
</reference>
<dbReference type="GO" id="GO:0009306">
    <property type="term" value="P:protein secretion"/>
    <property type="evidence" value="ECO:0007669"/>
    <property type="project" value="UniProtKB-UniRule"/>
</dbReference>
<accession>A0A9E2NKW7</accession>
<evidence type="ECO:0000256" key="1">
    <source>
        <dbReference type="ARBA" id="ARBA00004651"/>
    </source>
</evidence>